<dbReference type="InterPro" id="IPR036388">
    <property type="entry name" value="WH-like_DNA-bd_sf"/>
</dbReference>
<evidence type="ECO:0000313" key="6">
    <source>
        <dbReference type="EMBL" id="GGH94356.1"/>
    </source>
</evidence>
<name>A0A8J3EQ82_9PROT</name>
<keyword evidence="9" id="KW-1185">Reference proteome</keyword>
<evidence type="ECO:0000256" key="2">
    <source>
        <dbReference type="ARBA" id="ARBA00023015"/>
    </source>
</evidence>
<gene>
    <name evidence="7" type="ORF">FF098_004145</name>
    <name evidence="6" type="ORF">GCM10011355_08350</name>
</gene>
<dbReference type="InterPro" id="IPR000847">
    <property type="entry name" value="LysR_HTH_N"/>
</dbReference>
<keyword evidence="3" id="KW-0238">DNA-binding</keyword>
<dbReference type="PANTHER" id="PTHR30118">
    <property type="entry name" value="HTH-TYPE TRANSCRIPTIONAL REGULATOR LEUO-RELATED"/>
    <property type="match status" value="1"/>
</dbReference>
<dbReference type="AlphaFoldDB" id="A0A8J3EQ82"/>
<evidence type="ECO:0000313" key="9">
    <source>
        <dbReference type="Proteomes" id="UP000818603"/>
    </source>
</evidence>
<protein>
    <submittedName>
        <fullName evidence="6">LysR family transcriptional regulator</fullName>
    </submittedName>
</protein>
<dbReference type="SUPFAM" id="SSF53850">
    <property type="entry name" value="Periplasmic binding protein-like II"/>
    <property type="match status" value="1"/>
</dbReference>
<accession>A0A8J3EQ82</accession>
<comment type="similarity">
    <text evidence="1">Belongs to the LysR transcriptional regulatory family.</text>
</comment>
<evidence type="ECO:0000313" key="8">
    <source>
        <dbReference type="Proteomes" id="UP000621856"/>
    </source>
</evidence>
<dbReference type="EMBL" id="VCJR02000001">
    <property type="protein sequence ID" value="NHK27095.1"/>
    <property type="molecule type" value="Genomic_DNA"/>
</dbReference>
<evidence type="ECO:0000256" key="3">
    <source>
        <dbReference type="ARBA" id="ARBA00023125"/>
    </source>
</evidence>
<comment type="caution">
    <text evidence="6">The sequence shown here is derived from an EMBL/GenBank/DDBJ whole genome shotgun (WGS) entry which is preliminary data.</text>
</comment>
<dbReference type="PANTHER" id="PTHR30118:SF15">
    <property type="entry name" value="TRANSCRIPTIONAL REGULATORY PROTEIN"/>
    <property type="match status" value="1"/>
</dbReference>
<dbReference type="Pfam" id="PF03466">
    <property type="entry name" value="LysR_substrate"/>
    <property type="match status" value="1"/>
</dbReference>
<dbReference type="InterPro" id="IPR005119">
    <property type="entry name" value="LysR_subst-bd"/>
</dbReference>
<sequence length="311" mass="35337">MNDRPLESLDLNLLMALHWLLTERSVTDAARRLNLSQPATSRALARLRELFGDPLLVKSGRAMLPTPKAERLQPAVARMIESLRDVMRANEEFDPATQKGRVRIASFDYIGVIISHAWIQAIKPLAPALELDIVDLSYASARELISGQIDLVIMPDMRLARNKPRVDFDQFVQKPIFNDRFMSCVRKEHPLASRKVTLELYLDYEHALINPEGKERGVVDEVLAENGDTRNIAYRTAGFLMALATVMHTDAILTAPAALFSVLPDKFHCFEPPVPLPPIAMNGAWHPNWTHDPRHKWLREQLFSELAKRNR</sequence>
<dbReference type="RefSeq" id="WP_155137787.1">
    <property type="nucleotide sequence ID" value="NZ_BMGZ01000001.1"/>
</dbReference>
<evidence type="ECO:0000256" key="1">
    <source>
        <dbReference type="ARBA" id="ARBA00009437"/>
    </source>
</evidence>
<dbReference type="GO" id="GO:0003700">
    <property type="term" value="F:DNA-binding transcription factor activity"/>
    <property type="evidence" value="ECO:0007669"/>
    <property type="project" value="InterPro"/>
</dbReference>
<dbReference type="InterPro" id="IPR050389">
    <property type="entry name" value="LysR-type_TF"/>
</dbReference>
<reference evidence="6" key="1">
    <citation type="journal article" date="2014" name="Int. J. Syst. Evol. Microbiol.">
        <title>Complete genome sequence of Corynebacterium casei LMG S-19264T (=DSM 44701T), isolated from a smear-ripened cheese.</title>
        <authorList>
            <consortium name="US DOE Joint Genome Institute (JGI-PGF)"/>
            <person name="Walter F."/>
            <person name="Albersmeier A."/>
            <person name="Kalinowski J."/>
            <person name="Ruckert C."/>
        </authorList>
    </citation>
    <scope>NUCLEOTIDE SEQUENCE</scope>
    <source>
        <strain evidence="6">CGMCC 1.14984</strain>
    </source>
</reference>
<evidence type="ECO:0000259" key="5">
    <source>
        <dbReference type="PROSITE" id="PS50931"/>
    </source>
</evidence>
<dbReference type="Proteomes" id="UP000818603">
    <property type="component" value="Unassembled WGS sequence"/>
</dbReference>
<dbReference type="CDD" id="cd08417">
    <property type="entry name" value="PBP2_Nitroaromatics_like"/>
    <property type="match status" value="1"/>
</dbReference>
<dbReference type="InterPro" id="IPR037402">
    <property type="entry name" value="YidZ_PBP2"/>
</dbReference>
<dbReference type="Gene3D" id="3.40.190.10">
    <property type="entry name" value="Periplasmic binding protein-like II"/>
    <property type="match status" value="2"/>
</dbReference>
<dbReference type="InterPro" id="IPR036390">
    <property type="entry name" value="WH_DNA-bd_sf"/>
</dbReference>
<reference evidence="6" key="3">
    <citation type="submission" date="2020-09" db="EMBL/GenBank/DDBJ databases">
        <authorList>
            <person name="Sun Q."/>
            <person name="Zhou Y."/>
        </authorList>
    </citation>
    <scope>NUCLEOTIDE SEQUENCE</scope>
    <source>
        <strain evidence="6">CGMCC 1.14984</strain>
    </source>
</reference>
<dbReference type="Gene3D" id="1.10.10.10">
    <property type="entry name" value="Winged helix-like DNA-binding domain superfamily/Winged helix DNA-binding domain"/>
    <property type="match status" value="1"/>
</dbReference>
<dbReference type="PRINTS" id="PR00039">
    <property type="entry name" value="HTHLYSR"/>
</dbReference>
<dbReference type="PROSITE" id="PS50931">
    <property type="entry name" value="HTH_LYSR"/>
    <property type="match status" value="1"/>
</dbReference>
<feature type="domain" description="HTH lysR-type" evidence="5">
    <location>
        <begin position="9"/>
        <end position="66"/>
    </location>
</feature>
<dbReference type="EMBL" id="BMGZ01000001">
    <property type="protein sequence ID" value="GGH94356.1"/>
    <property type="molecule type" value="Genomic_DNA"/>
</dbReference>
<dbReference type="Proteomes" id="UP000621856">
    <property type="component" value="Unassembled WGS sequence"/>
</dbReference>
<organism evidence="6 8">
    <name type="scientific">Aquisalinus luteolus</name>
    <dbReference type="NCBI Taxonomy" id="1566827"/>
    <lineage>
        <taxon>Bacteria</taxon>
        <taxon>Pseudomonadati</taxon>
        <taxon>Pseudomonadota</taxon>
        <taxon>Alphaproteobacteria</taxon>
        <taxon>Parvularculales</taxon>
        <taxon>Parvularculaceae</taxon>
        <taxon>Aquisalinus</taxon>
    </lineage>
</organism>
<evidence type="ECO:0000256" key="4">
    <source>
        <dbReference type="ARBA" id="ARBA00023163"/>
    </source>
</evidence>
<proteinExistence type="inferred from homology"/>
<evidence type="ECO:0000313" key="7">
    <source>
        <dbReference type="EMBL" id="NHK27095.1"/>
    </source>
</evidence>
<dbReference type="SUPFAM" id="SSF46785">
    <property type="entry name" value="Winged helix' DNA-binding domain"/>
    <property type="match status" value="1"/>
</dbReference>
<keyword evidence="4" id="KW-0804">Transcription</keyword>
<dbReference type="Pfam" id="PF00126">
    <property type="entry name" value="HTH_1"/>
    <property type="match status" value="1"/>
</dbReference>
<keyword evidence="2" id="KW-0805">Transcription regulation</keyword>
<reference evidence="7 9" key="2">
    <citation type="submission" date="2020-02" db="EMBL/GenBank/DDBJ databases">
        <title>Genome sequence of Parvularcula flava strain NH6-79.</title>
        <authorList>
            <person name="Abdul Karim M.H."/>
            <person name="Lam M.Q."/>
            <person name="Chen S.J."/>
            <person name="Yahya A."/>
            <person name="Shahir S."/>
            <person name="Shamsir M.S."/>
            <person name="Chong C.S."/>
        </authorList>
    </citation>
    <scope>NUCLEOTIDE SEQUENCE [LARGE SCALE GENOMIC DNA]</scope>
    <source>
        <strain evidence="7 9">NH6-79</strain>
    </source>
</reference>
<dbReference type="GO" id="GO:0003677">
    <property type="term" value="F:DNA binding"/>
    <property type="evidence" value="ECO:0007669"/>
    <property type="project" value="UniProtKB-KW"/>
</dbReference>